<dbReference type="SUPFAM" id="SSF47819">
    <property type="entry name" value="HRDC-like"/>
    <property type="match status" value="1"/>
</dbReference>
<dbReference type="GO" id="GO:0005634">
    <property type="term" value="C:nucleus"/>
    <property type="evidence" value="ECO:0007669"/>
    <property type="project" value="UniProtKB-SubCell"/>
</dbReference>
<proteinExistence type="inferred from homology"/>
<dbReference type="OrthoDB" id="2186918at2759"/>
<dbReference type="FunCoup" id="F2UPY9">
    <property type="interactions" value="1957"/>
</dbReference>
<dbReference type="InterPro" id="IPR010997">
    <property type="entry name" value="HRDC-like_sf"/>
</dbReference>
<organism evidence="6">
    <name type="scientific">Salpingoeca rosetta (strain ATCC 50818 / BSB-021)</name>
    <dbReference type="NCBI Taxonomy" id="946362"/>
    <lineage>
        <taxon>Eukaryota</taxon>
        <taxon>Choanoflagellata</taxon>
        <taxon>Craspedida</taxon>
        <taxon>Salpingoecidae</taxon>
        <taxon>Salpingoeca</taxon>
    </lineage>
</organism>
<dbReference type="InterPro" id="IPR038324">
    <property type="entry name" value="Rpb4/RPC9_sf"/>
</dbReference>
<keyword evidence="6" id="KW-1185">Reference proteome</keyword>
<dbReference type="OMA" id="PEFKNCK"/>
<comment type="similarity">
    <text evidence="3">Belongs to the eukaryotic RPB4 RNA polymerase subunit family.</text>
</comment>
<evidence type="ECO:0000256" key="2">
    <source>
        <dbReference type="ARBA" id="ARBA00023242"/>
    </source>
</evidence>
<dbReference type="EMBL" id="GL832988">
    <property type="protein sequence ID" value="EGD79819.1"/>
    <property type="molecule type" value="Genomic_DNA"/>
</dbReference>
<feature type="domain" description="RNA polymerase Rpb4/RPC9 core" evidence="4">
    <location>
        <begin position="25"/>
        <end position="152"/>
    </location>
</feature>
<evidence type="ECO:0000256" key="3">
    <source>
        <dbReference type="ARBA" id="ARBA00025724"/>
    </source>
</evidence>
<dbReference type="GO" id="GO:0000166">
    <property type="term" value="F:nucleotide binding"/>
    <property type="evidence" value="ECO:0007669"/>
    <property type="project" value="InterPro"/>
</dbReference>
<evidence type="ECO:0000256" key="1">
    <source>
        <dbReference type="ARBA" id="ARBA00004123"/>
    </source>
</evidence>
<protein>
    <recommendedName>
        <fullName evidence="4">RNA polymerase Rpb4/RPC9 core domain-containing protein</fullName>
    </recommendedName>
</protein>
<dbReference type="Proteomes" id="UP000007799">
    <property type="component" value="Unassembled WGS sequence"/>
</dbReference>
<dbReference type="GO" id="GO:0006352">
    <property type="term" value="P:DNA-templated transcription initiation"/>
    <property type="evidence" value="ECO:0007669"/>
    <property type="project" value="InterPro"/>
</dbReference>
<dbReference type="InParanoid" id="F2UPY9"/>
<dbReference type="AlphaFoldDB" id="F2UPY9"/>
<evidence type="ECO:0000313" key="5">
    <source>
        <dbReference type="EMBL" id="EGD79819.1"/>
    </source>
</evidence>
<gene>
    <name evidence="5" type="ORF">PTSG_10802</name>
</gene>
<dbReference type="InterPro" id="IPR045222">
    <property type="entry name" value="Rpb4-like"/>
</dbReference>
<dbReference type="STRING" id="946362.F2UPY9"/>
<keyword evidence="2" id="KW-0539">Nucleus</keyword>
<evidence type="ECO:0000313" key="6">
    <source>
        <dbReference type="Proteomes" id="UP000007799"/>
    </source>
</evidence>
<reference evidence="5" key="1">
    <citation type="submission" date="2009-08" db="EMBL/GenBank/DDBJ databases">
        <title>Annotation of Salpingoeca rosetta.</title>
        <authorList>
            <consortium name="The Broad Institute Genome Sequencing Platform"/>
            <person name="Russ C."/>
            <person name="Cuomo C."/>
            <person name="Burger G."/>
            <person name="Gray M.W."/>
            <person name="Holland P.W.H."/>
            <person name="King N."/>
            <person name="Lang F.B.F."/>
            <person name="Roger A.J."/>
            <person name="Ruiz-Trillo I."/>
            <person name="Young S.K."/>
            <person name="Zeng Q."/>
            <person name="Gargeya S."/>
            <person name="Alvarado L."/>
            <person name="Berlin A."/>
            <person name="Chapman S.B."/>
            <person name="Chen Z."/>
            <person name="Freedman E."/>
            <person name="Gellesch M."/>
            <person name="Goldberg J."/>
            <person name="Griggs A."/>
            <person name="Gujja S."/>
            <person name="Heilman E."/>
            <person name="Heiman D."/>
            <person name="Howarth C."/>
            <person name="Mehta T."/>
            <person name="Neiman D."/>
            <person name="Pearson M."/>
            <person name="Roberts A."/>
            <person name="Saif S."/>
            <person name="Shea T."/>
            <person name="Shenoy N."/>
            <person name="Sisk P."/>
            <person name="Stolte C."/>
            <person name="Sykes S."/>
            <person name="White J."/>
            <person name="Yandava C."/>
            <person name="Haas B."/>
            <person name="Nusbaum C."/>
            <person name="Birren B."/>
        </authorList>
    </citation>
    <scope>NUCLEOTIDE SEQUENCE [LARGE SCALE GENOMIC DNA]</scope>
    <source>
        <strain evidence="5">ATCC 50818</strain>
    </source>
</reference>
<dbReference type="RefSeq" id="XP_004988767.1">
    <property type="nucleotide sequence ID" value="XM_004988710.1"/>
</dbReference>
<dbReference type="SMART" id="SM00657">
    <property type="entry name" value="RPOL4c"/>
    <property type="match status" value="1"/>
</dbReference>
<dbReference type="eggNOG" id="KOG2351">
    <property type="taxonomic scope" value="Eukaryota"/>
</dbReference>
<dbReference type="InterPro" id="IPR006590">
    <property type="entry name" value="RNA_pol_Rpb4/RPC9_core"/>
</dbReference>
<dbReference type="KEGG" id="sre:PTSG_10802"/>
<dbReference type="GeneID" id="16069306"/>
<name>F2UPY9_SALR5</name>
<accession>F2UPY9</accession>
<dbReference type="Pfam" id="PF03874">
    <property type="entry name" value="RNA_pol_Rpb4"/>
    <property type="match status" value="1"/>
</dbReference>
<dbReference type="InterPro" id="IPR005574">
    <property type="entry name" value="Rpb4/RPC9"/>
</dbReference>
<evidence type="ECO:0000259" key="4">
    <source>
        <dbReference type="SMART" id="SM00657"/>
    </source>
</evidence>
<dbReference type="Gene3D" id="1.20.1250.40">
    <property type="match status" value="1"/>
</dbReference>
<sequence>MSMAARGVDAKKSVVEDANSLEFFEDFEQVSTVPLLLSEVEKILEARKDLQLREDPDAAMSAEFTKTLDYAQRFGHSRSYEADEALRSIMEELRTQTPDMEKRLHKFEEVQLINLAPETVEEAKALIPTLVRVDDDILENVLQQIMAFRSFAT</sequence>
<dbReference type="GO" id="GO:0030880">
    <property type="term" value="C:RNA polymerase complex"/>
    <property type="evidence" value="ECO:0007669"/>
    <property type="project" value="InterPro"/>
</dbReference>
<dbReference type="PANTHER" id="PTHR21297">
    <property type="entry name" value="DNA-DIRECTED RNA POLYMERASE II"/>
    <property type="match status" value="1"/>
</dbReference>
<comment type="subcellular location">
    <subcellularLocation>
        <location evidence="1">Nucleus</location>
    </subcellularLocation>
</comment>